<feature type="domain" description="CoA carboxyltransferase N-terminal" evidence="2">
    <location>
        <begin position="1"/>
        <end position="235"/>
    </location>
</feature>
<gene>
    <name evidence="4" type="primary">accD3_1</name>
    <name evidence="4" type="ORF">SRB5_44850</name>
</gene>
<dbReference type="OrthoDB" id="9772975at2"/>
<keyword evidence="4" id="KW-0436">Ligase</keyword>
<dbReference type="InterPro" id="IPR000438">
    <property type="entry name" value="Acetyl_CoA_COase_Trfase_b_su"/>
</dbReference>
<sequence length="469" mass="48303">MSSSSEAYLGALLDPGSFVSWDSPVEITSDDPAYRAELVRAAKASGHDESVVTGTGRIEGRQVAVVVGAFEFLAGSIGTAAARRIIAAFERATAARLPLLAAPASGGTRMQEGTRAFVLMADIARAVGEHRRHGLLYVAHLRHPTTGGAFASWGSLAHFTAAEPGALLAFSGPRVYATLMGTRFPEGVQTAENLAARGVIDAVLTAGEMGATMARIMRVTEARSLRPAAAGALGRPPDGGSTWDSVLLSRDTGRPGLRELLARAADVVEFHGTNEGERDDAVVVATASLGGVSWVVAGHDRAAPAPMGPAGLRQAQRAMDLAEQLGLPLLTVVDTAGADLSPAAEEGALAGEIARCLARMTALTVPSVSVILGQGTGGGALALVPARRVVAAQHAWLSPLLPEGASAIVHRDTAHAAEMVERQGVGSGTLFANGVVHEVVPEPYPAHVDPEPFLAGVVAACVRQLRVQN</sequence>
<dbReference type="Proteomes" id="UP000466345">
    <property type="component" value="Unassembled WGS sequence"/>
</dbReference>
<keyword evidence="1 4" id="KW-0808">Transferase</keyword>
<organism evidence="4 5">
    <name type="scientific">Streptomyces smaragdinus</name>
    <dbReference type="NCBI Taxonomy" id="2585196"/>
    <lineage>
        <taxon>Bacteria</taxon>
        <taxon>Bacillati</taxon>
        <taxon>Actinomycetota</taxon>
        <taxon>Actinomycetes</taxon>
        <taxon>Kitasatosporales</taxon>
        <taxon>Streptomycetaceae</taxon>
        <taxon>Streptomyces</taxon>
    </lineage>
</organism>
<dbReference type="AlphaFoldDB" id="A0A7K0CLM7"/>
<dbReference type="InterPro" id="IPR011762">
    <property type="entry name" value="COA_CT_N"/>
</dbReference>
<dbReference type="InterPro" id="IPR029045">
    <property type="entry name" value="ClpP/crotonase-like_dom_sf"/>
</dbReference>
<evidence type="ECO:0000259" key="3">
    <source>
        <dbReference type="PROSITE" id="PS50989"/>
    </source>
</evidence>
<dbReference type="GO" id="GO:2001295">
    <property type="term" value="P:malonyl-CoA biosynthetic process"/>
    <property type="evidence" value="ECO:0007669"/>
    <property type="project" value="TreeGrafter"/>
</dbReference>
<dbReference type="InterPro" id="IPR034733">
    <property type="entry name" value="AcCoA_carboxyl_beta"/>
</dbReference>
<dbReference type="GO" id="GO:0003989">
    <property type="term" value="F:acetyl-CoA carboxylase activity"/>
    <property type="evidence" value="ECO:0007669"/>
    <property type="project" value="UniProtKB-EC"/>
</dbReference>
<dbReference type="GO" id="GO:0006633">
    <property type="term" value="P:fatty acid biosynthetic process"/>
    <property type="evidence" value="ECO:0007669"/>
    <property type="project" value="InterPro"/>
</dbReference>
<evidence type="ECO:0000256" key="1">
    <source>
        <dbReference type="ARBA" id="ARBA00022679"/>
    </source>
</evidence>
<evidence type="ECO:0000313" key="5">
    <source>
        <dbReference type="Proteomes" id="UP000466345"/>
    </source>
</evidence>
<dbReference type="PANTHER" id="PTHR42995:SF5">
    <property type="entry name" value="ACETYL-COENZYME A CARBOXYLASE CARBOXYL TRANSFERASE SUBUNIT BETA, CHLOROPLASTIC"/>
    <property type="match status" value="1"/>
</dbReference>
<protein>
    <submittedName>
        <fullName evidence="4">Putative acetyl-coenzyme A carboxylase carboxyl transferase subunit beta</fullName>
        <ecNumber evidence="4">6.4.1.2</ecNumber>
    </submittedName>
</protein>
<dbReference type="PROSITE" id="PS50989">
    <property type="entry name" value="COA_CT_CTER"/>
    <property type="match status" value="1"/>
</dbReference>
<feature type="domain" description="CoA carboxyltransferase C-terminal" evidence="3">
    <location>
        <begin position="223"/>
        <end position="467"/>
    </location>
</feature>
<dbReference type="PRINTS" id="PR01070">
    <property type="entry name" value="ACCCTRFRASEB"/>
</dbReference>
<comment type="caution">
    <text evidence="4">The sequence shown here is derived from an EMBL/GenBank/DDBJ whole genome shotgun (WGS) entry which is preliminary data.</text>
</comment>
<dbReference type="PANTHER" id="PTHR42995">
    <property type="entry name" value="ACETYL-COENZYME A CARBOXYLASE CARBOXYL TRANSFERASE SUBUNIT BETA, CHLOROPLASTIC"/>
    <property type="match status" value="1"/>
</dbReference>
<dbReference type="Pfam" id="PF01039">
    <property type="entry name" value="Carboxyl_trans"/>
    <property type="match status" value="1"/>
</dbReference>
<dbReference type="GO" id="GO:0009317">
    <property type="term" value="C:acetyl-CoA carboxylase complex"/>
    <property type="evidence" value="ECO:0007669"/>
    <property type="project" value="InterPro"/>
</dbReference>
<evidence type="ECO:0000313" key="4">
    <source>
        <dbReference type="EMBL" id="MQY14321.1"/>
    </source>
</evidence>
<dbReference type="SUPFAM" id="SSF52096">
    <property type="entry name" value="ClpP/crotonase"/>
    <property type="match status" value="2"/>
</dbReference>
<evidence type="ECO:0000259" key="2">
    <source>
        <dbReference type="PROSITE" id="PS50980"/>
    </source>
</evidence>
<dbReference type="InterPro" id="IPR011763">
    <property type="entry name" value="COA_CT_C"/>
</dbReference>
<dbReference type="GO" id="GO:0016740">
    <property type="term" value="F:transferase activity"/>
    <property type="evidence" value="ECO:0007669"/>
    <property type="project" value="UniProtKB-KW"/>
</dbReference>
<reference evidence="4 5" key="1">
    <citation type="submission" date="2019-10" db="EMBL/GenBank/DDBJ databases">
        <title>Streptomyces smaragdinus sp. nov. and Streptomyces fabii sp. nov., isolated from the gut of fungus growing-termite Macrotermes natalensis.</title>
        <authorList>
            <person name="Schwitalla J."/>
            <person name="Benndorf R."/>
            <person name="Martin K."/>
            <person name="De Beer W."/>
            <person name="Kaster A.-K."/>
            <person name="Vollmers J."/>
            <person name="Poulsen M."/>
            <person name="Beemelmanns C."/>
        </authorList>
    </citation>
    <scope>NUCLEOTIDE SEQUENCE [LARGE SCALE GENOMIC DNA]</scope>
    <source>
        <strain evidence="4 5">RB5</strain>
    </source>
</reference>
<dbReference type="Gene3D" id="3.90.226.10">
    <property type="entry name" value="2-enoyl-CoA Hydratase, Chain A, domain 1"/>
    <property type="match status" value="2"/>
</dbReference>
<dbReference type="RefSeq" id="WP_153454890.1">
    <property type="nucleotide sequence ID" value="NZ_WEGJ01000020.1"/>
</dbReference>
<dbReference type="EMBL" id="WEGJ01000020">
    <property type="protein sequence ID" value="MQY14321.1"/>
    <property type="molecule type" value="Genomic_DNA"/>
</dbReference>
<dbReference type="EC" id="6.4.1.2" evidence="4"/>
<dbReference type="PROSITE" id="PS50980">
    <property type="entry name" value="COA_CT_NTER"/>
    <property type="match status" value="1"/>
</dbReference>
<keyword evidence="5" id="KW-1185">Reference proteome</keyword>
<name>A0A7K0CLM7_9ACTN</name>
<accession>A0A7K0CLM7</accession>
<proteinExistence type="predicted"/>